<protein>
    <submittedName>
        <fullName evidence="1">Proteasome regulatory particle base subunit</fullName>
    </submittedName>
</protein>
<sequence length="233" mass="25750">MAVRRMVPLAIGLVCTSNPEPSVIDTLSKYSHDNDSNVAMSATFAMGLIGAGTNHARLAQLLRQLASYYARNNSALFVVRLALGMLHMGKGTITLNPFHHERFLLSQSALAGLLVSIMVFTSPQEFIFSDTDYLLYFLALAMWPRFLLTLTEDEHTGELIFQPVDVQVGEAVDVVGKAGKHKTIKGFQSHQTPVILAHSERAEIATEEYVVYTSVLEGPVIVRKNPNYEEQKA</sequence>
<evidence type="ECO:0000313" key="2">
    <source>
        <dbReference type="Proteomes" id="UP001145114"/>
    </source>
</evidence>
<dbReference type="EMBL" id="JAMZIH010008797">
    <property type="protein sequence ID" value="KAJ1671345.1"/>
    <property type="molecule type" value="Genomic_DNA"/>
</dbReference>
<keyword evidence="2" id="KW-1185">Reference proteome</keyword>
<gene>
    <name evidence="1" type="primary">RPN1_3</name>
    <name evidence="1" type="ORF">EV182_007686</name>
</gene>
<proteinExistence type="predicted"/>
<comment type="caution">
    <text evidence="1">The sequence shown here is derived from an EMBL/GenBank/DDBJ whole genome shotgun (WGS) entry which is preliminary data.</text>
</comment>
<organism evidence="1 2">
    <name type="scientific">Spiromyces aspiralis</name>
    <dbReference type="NCBI Taxonomy" id="68401"/>
    <lineage>
        <taxon>Eukaryota</taxon>
        <taxon>Fungi</taxon>
        <taxon>Fungi incertae sedis</taxon>
        <taxon>Zoopagomycota</taxon>
        <taxon>Kickxellomycotina</taxon>
        <taxon>Kickxellomycetes</taxon>
        <taxon>Kickxellales</taxon>
        <taxon>Kickxellaceae</taxon>
        <taxon>Spiromyces</taxon>
    </lineage>
</organism>
<keyword evidence="1" id="KW-0647">Proteasome</keyword>
<name>A0ACC1HAV8_9FUNG</name>
<evidence type="ECO:0000313" key="1">
    <source>
        <dbReference type="EMBL" id="KAJ1671345.1"/>
    </source>
</evidence>
<accession>A0ACC1HAV8</accession>
<dbReference type="Proteomes" id="UP001145114">
    <property type="component" value="Unassembled WGS sequence"/>
</dbReference>
<reference evidence="1" key="1">
    <citation type="submission" date="2022-06" db="EMBL/GenBank/DDBJ databases">
        <title>Phylogenomic reconstructions and comparative analyses of Kickxellomycotina fungi.</title>
        <authorList>
            <person name="Reynolds N.K."/>
            <person name="Stajich J.E."/>
            <person name="Barry K."/>
            <person name="Grigoriev I.V."/>
            <person name="Crous P."/>
            <person name="Smith M.E."/>
        </authorList>
    </citation>
    <scope>NUCLEOTIDE SEQUENCE</scope>
    <source>
        <strain evidence="1">RSA 2271</strain>
    </source>
</reference>